<keyword evidence="6 10" id="KW-0812">Transmembrane</keyword>
<feature type="compositionally biased region" description="Basic and acidic residues" evidence="11">
    <location>
        <begin position="55"/>
        <end position="82"/>
    </location>
</feature>
<evidence type="ECO:0000313" key="14">
    <source>
        <dbReference type="Proteomes" id="UP000008315"/>
    </source>
</evidence>
<comment type="subcellular location">
    <subcellularLocation>
        <location evidence="1 10">Cell inner membrane</location>
        <topology evidence="1 10">Single-pass membrane protein</topology>
        <orientation evidence="1 10">Periplasmic side</orientation>
    </subcellularLocation>
</comment>
<evidence type="ECO:0000256" key="2">
    <source>
        <dbReference type="ARBA" id="ARBA00006555"/>
    </source>
</evidence>
<evidence type="ECO:0000256" key="10">
    <source>
        <dbReference type="RuleBase" id="RU362123"/>
    </source>
</evidence>
<dbReference type="NCBIfam" id="TIGR01352">
    <property type="entry name" value="tonB_Cterm"/>
    <property type="match status" value="1"/>
</dbReference>
<keyword evidence="8 10" id="KW-1133">Transmembrane helix</keyword>
<dbReference type="AlphaFoldDB" id="G4T195"/>
<comment type="function">
    <text evidence="10">Interacts with outer membrane receptor proteins that carry out high-affinity binding and energy dependent uptake into the periplasmic space of specific substrates. It could act to transduce energy from the cytoplasmic membrane to specific energy-requiring processes in the outer membrane, resulting in the release into the periplasm of ligands bound by these outer membrane proteins.</text>
</comment>
<evidence type="ECO:0000313" key="13">
    <source>
        <dbReference type="EMBL" id="CCE25644.1"/>
    </source>
</evidence>
<dbReference type="HOGENOM" id="CLU_076057_3_0_6"/>
<reference evidence="14" key="1">
    <citation type="journal article" date="2012" name="J. Bacteriol.">
        <title>Genome sequence of the haloalkaliphilic methanotrophic bacterium Methylomicrobium alcaliphilum 20Z.</title>
        <authorList>
            <person name="Vuilleumier S."/>
            <person name="Khmelenina V.N."/>
            <person name="Bringel F."/>
            <person name="Reshetnikov A.S."/>
            <person name="Lajus A."/>
            <person name="Mangenot S."/>
            <person name="Rouy Z."/>
            <person name="Op den Camp H.J."/>
            <person name="Jetten M.S."/>
            <person name="Dispirito A.A."/>
            <person name="Dunfield P."/>
            <person name="Klotz M.G."/>
            <person name="Semrau J.D."/>
            <person name="Stein L.Y."/>
            <person name="Barbe V."/>
            <person name="Medigue C."/>
            <person name="Trotsenko Y.A."/>
            <person name="Kalyuzhnaya M.G."/>
        </authorList>
    </citation>
    <scope>NUCLEOTIDE SEQUENCE [LARGE SCALE GENOMIC DNA]</scope>
    <source>
        <strain evidence="14">DSM 19304 / NCIMB 14124 / VKM B-2133 / 20Z</strain>
    </source>
</reference>
<evidence type="ECO:0000256" key="6">
    <source>
        <dbReference type="ARBA" id="ARBA00022692"/>
    </source>
</evidence>
<evidence type="ECO:0000256" key="3">
    <source>
        <dbReference type="ARBA" id="ARBA00022448"/>
    </source>
</evidence>
<dbReference type="KEGG" id="mah:MEALZ_3988"/>
<dbReference type="PANTHER" id="PTHR33446">
    <property type="entry name" value="PROTEIN TONB-RELATED"/>
    <property type="match status" value="1"/>
</dbReference>
<dbReference type="PRINTS" id="PR01374">
    <property type="entry name" value="TONBPROTEIN"/>
</dbReference>
<organism evidence="13 14">
    <name type="scientific">Methylotuvimicrobium alcaliphilum (strain DSM 19304 / NCIMB 14124 / VKM B-2133 / 20Z)</name>
    <name type="common">Methylomicrobium alcaliphilum</name>
    <dbReference type="NCBI Taxonomy" id="1091494"/>
    <lineage>
        <taxon>Bacteria</taxon>
        <taxon>Pseudomonadati</taxon>
        <taxon>Pseudomonadota</taxon>
        <taxon>Gammaproteobacteria</taxon>
        <taxon>Methylococcales</taxon>
        <taxon>Methylococcaceae</taxon>
        <taxon>Methylotuvimicrobium</taxon>
    </lineage>
</organism>
<dbReference type="Gene3D" id="3.30.1150.10">
    <property type="match status" value="1"/>
</dbReference>
<dbReference type="EMBL" id="FO082060">
    <property type="protein sequence ID" value="CCE25644.1"/>
    <property type="molecule type" value="Genomic_DNA"/>
</dbReference>
<comment type="similarity">
    <text evidence="2 10">Belongs to the TonB family.</text>
</comment>
<sequence length="258" mass="28090">MKPAHSGRVLSASFVAALIINLALLLLIGALISRREAALISKAKPQAIEFIRMPPKVEEPKPKPKPIEPPEPEPKAEPEPVRPKPKAVTPKPVKRAAPRKSAPKKTPSPSVPAPRIDIPKQGDGPELAPVPGTDSRVTAPPSDWSTDKTEAAASGDGSGAGNSGAGDRALVVLSRTMPRYPRRARERGIEGWVRLEIVVKPNGTVGDARVIDANPKQIFDQAALEAIRRWRFKPTYKDGRAVEQRVVQEISFRLDRRR</sequence>
<dbReference type="GO" id="GO:0005886">
    <property type="term" value="C:plasma membrane"/>
    <property type="evidence" value="ECO:0007669"/>
    <property type="project" value="UniProtKB-SubCell"/>
</dbReference>
<dbReference type="Proteomes" id="UP000008315">
    <property type="component" value="Chromosome"/>
</dbReference>
<keyword evidence="9 10" id="KW-0472">Membrane</keyword>
<dbReference type="InterPro" id="IPR037682">
    <property type="entry name" value="TonB_C"/>
</dbReference>
<evidence type="ECO:0000256" key="8">
    <source>
        <dbReference type="ARBA" id="ARBA00022989"/>
    </source>
</evidence>
<dbReference type="InterPro" id="IPR006260">
    <property type="entry name" value="TonB/TolA_C"/>
</dbReference>
<keyword evidence="10" id="KW-0735">Signal-anchor</keyword>
<dbReference type="RefSeq" id="WP_014150393.1">
    <property type="nucleotide sequence ID" value="NC_016112.1"/>
</dbReference>
<dbReference type="PROSITE" id="PS52015">
    <property type="entry name" value="TONB_CTD"/>
    <property type="match status" value="1"/>
</dbReference>
<feature type="compositionally biased region" description="Basic residues" evidence="11">
    <location>
        <begin position="92"/>
        <end position="103"/>
    </location>
</feature>
<evidence type="ECO:0000256" key="4">
    <source>
        <dbReference type="ARBA" id="ARBA00022475"/>
    </source>
</evidence>
<keyword evidence="14" id="KW-1185">Reference proteome</keyword>
<accession>G4T195</accession>
<dbReference type="GO" id="GO:0031992">
    <property type="term" value="F:energy transducer activity"/>
    <property type="evidence" value="ECO:0007669"/>
    <property type="project" value="InterPro"/>
</dbReference>
<dbReference type="Pfam" id="PF03544">
    <property type="entry name" value="TonB_C"/>
    <property type="match status" value="1"/>
</dbReference>
<dbReference type="InterPro" id="IPR051045">
    <property type="entry name" value="TonB-dependent_transducer"/>
</dbReference>
<dbReference type="STRING" id="1091494.MEALZ_3988"/>
<dbReference type="SUPFAM" id="SSF74653">
    <property type="entry name" value="TolA/TonB C-terminal domain"/>
    <property type="match status" value="1"/>
</dbReference>
<keyword evidence="5 10" id="KW-0997">Cell inner membrane</keyword>
<keyword evidence="3 10" id="KW-0813">Transport</keyword>
<evidence type="ECO:0000256" key="11">
    <source>
        <dbReference type="SAM" id="MobiDB-lite"/>
    </source>
</evidence>
<feature type="region of interest" description="Disordered" evidence="11">
    <location>
        <begin position="51"/>
        <end position="166"/>
    </location>
</feature>
<dbReference type="GO" id="GO:0055085">
    <property type="term" value="P:transmembrane transport"/>
    <property type="evidence" value="ECO:0007669"/>
    <property type="project" value="InterPro"/>
</dbReference>
<dbReference type="PATRIC" id="fig|271065.3.peg.4124"/>
<feature type="transmembrane region" description="Helical" evidence="10">
    <location>
        <begin position="12"/>
        <end position="32"/>
    </location>
</feature>
<evidence type="ECO:0000256" key="5">
    <source>
        <dbReference type="ARBA" id="ARBA00022519"/>
    </source>
</evidence>
<evidence type="ECO:0000256" key="9">
    <source>
        <dbReference type="ARBA" id="ARBA00023136"/>
    </source>
</evidence>
<protein>
    <recommendedName>
        <fullName evidence="10">Protein TonB</fullName>
    </recommendedName>
</protein>
<evidence type="ECO:0000256" key="7">
    <source>
        <dbReference type="ARBA" id="ARBA00022927"/>
    </source>
</evidence>
<name>G4T195_META2</name>
<dbReference type="InterPro" id="IPR003538">
    <property type="entry name" value="TonB"/>
</dbReference>
<proteinExistence type="inferred from homology"/>
<evidence type="ECO:0000259" key="12">
    <source>
        <dbReference type="PROSITE" id="PS52015"/>
    </source>
</evidence>
<dbReference type="GO" id="GO:0015891">
    <property type="term" value="P:siderophore transport"/>
    <property type="evidence" value="ECO:0007669"/>
    <property type="project" value="InterPro"/>
</dbReference>
<keyword evidence="4 10" id="KW-1003">Cell membrane</keyword>
<keyword evidence="7 10" id="KW-0653">Protein transport</keyword>
<dbReference type="GO" id="GO:0015031">
    <property type="term" value="P:protein transport"/>
    <property type="evidence" value="ECO:0007669"/>
    <property type="project" value="UniProtKB-UniRule"/>
</dbReference>
<dbReference type="GO" id="GO:0030288">
    <property type="term" value="C:outer membrane-bounded periplasmic space"/>
    <property type="evidence" value="ECO:0007669"/>
    <property type="project" value="InterPro"/>
</dbReference>
<evidence type="ECO:0000256" key="1">
    <source>
        <dbReference type="ARBA" id="ARBA00004383"/>
    </source>
</evidence>
<gene>
    <name evidence="13" type="ordered locus">MEALZ_3988</name>
</gene>
<feature type="domain" description="TonB C-terminal" evidence="12">
    <location>
        <begin position="165"/>
        <end position="258"/>
    </location>
</feature>